<dbReference type="Proteomes" id="UP000887097">
    <property type="component" value="Unassembled WGS sequence"/>
</dbReference>
<dbReference type="AlphaFoldDB" id="A0AA37MFX4"/>
<accession>A0AA37MFX4</accession>
<name>A0AA37MFX4_XYLRU</name>
<organism evidence="1 2">
    <name type="scientific">Xylanibacter ruminicola</name>
    <name type="common">Prevotella ruminicola</name>
    <dbReference type="NCBI Taxonomy" id="839"/>
    <lineage>
        <taxon>Bacteria</taxon>
        <taxon>Pseudomonadati</taxon>
        <taxon>Bacteroidota</taxon>
        <taxon>Bacteroidia</taxon>
        <taxon>Bacteroidales</taxon>
        <taxon>Prevotellaceae</taxon>
        <taxon>Xylanibacter</taxon>
    </lineage>
</organism>
<evidence type="ECO:0000313" key="2">
    <source>
        <dbReference type="Proteomes" id="UP000887097"/>
    </source>
</evidence>
<reference evidence="1" key="1">
    <citation type="submission" date="2021-08" db="EMBL/GenBank/DDBJ databases">
        <title>Prevotella lacticifex sp. nov., isolated from rumen of cow.</title>
        <authorList>
            <person name="Shinkai T."/>
            <person name="Ikeyama N."/>
            <person name="Kumagai M."/>
            <person name="Ohmori H."/>
            <person name="Sakamoto M."/>
            <person name="Ohkuma M."/>
            <person name="Mitsumori M."/>
        </authorList>
    </citation>
    <scope>NUCLEOTIDE SEQUENCE</scope>
    <source>
        <strain evidence="1">JCM 8259</strain>
    </source>
</reference>
<protein>
    <submittedName>
        <fullName evidence="1">Uncharacterized protein</fullName>
    </submittedName>
</protein>
<dbReference type="PROSITE" id="PS51257">
    <property type="entry name" value="PROKAR_LIPOPROTEIN"/>
    <property type="match status" value="1"/>
</dbReference>
<sequence length="691" mass="73215">MNNKKIEDMNTKYIKILSVVFMAVAAVGVSSCTLDSTEEAVTGKQQGSDIVLNIRTTSVSNQTRSATVISNGYDSNNKTSVTSAEMMMTNLTVGLFKSTGSTLDIKEVDIEGTGEEISSQKTISSTYSSGLPDAQKPANGDLVRVAINLPPSKVATIKGKAEEVWNVASATNFKATALTIDQALDMDNDGDVNPAELPMVGNSTIAFNSIADKWESTVTVHHLVSKVTLASLSVDFSTTKHTAASFTPTEIFLVGVPDKINLDMNDGTYAFSQGAYAGYYQGESTNATNQKDYLGTGTGIADVTMNASHTSYGTAYTLYTLPNNNDAGNLTFLVIKGTYSSDGQAWNSKTVYYPVFIGAKTTNVVQPNAHYVVNATIKGDGASSIADLASVTTATLSNAVPSTIQDLDVQVTVTDFDDESVTATFTNSGIISYQGLPDPVPGDLLFADGTWGTLDMFPDKTPVAIVFSTNVSAVDYAAGFQRGYAIALKDVSSSATMAWSTESIQLGTPVDITNQTKLDDYVASAGYMDGRSETNLITSTANYSQAVYPAAYAAVTTYESEVAHPAGTSGWYLPSIGQQYEWIKFFGGISTNPGTFHADNYCYWSGAASSTASAFNTAAKNCLKNTGATVDKSNMWTDIAGSGGYYWASTESAKGAGYAFDLHFSTDGLLYLNGSGTKSDTGRRVRPVLAF</sequence>
<dbReference type="Gene3D" id="2.60.40.3690">
    <property type="match status" value="1"/>
</dbReference>
<dbReference type="EMBL" id="BPTT01000001">
    <property type="protein sequence ID" value="GJG34023.1"/>
    <property type="molecule type" value="Genomic_DNA"/>
</dbReference>
<comment type="caution">
    <text evidence="1">The sequence shown here is derived from an EMBL/GenBank/DDBJ whole genome shotgun (WGS) entry which is preliminary data.</text>
</comment>
<proteinExistence type="predicted"/>
<evidence type="ECO:0000313" key="1">
    <source>
        <dbReference type="EMBL" id="GJG34023.1"/>
    </source>
</evidence>
<gene>
    <name evidence="1" type="ORF">PRMUPPPA20_21320</name>
</gene>